<dbReference type="PANTHER" id="PTHR44757">
    <property type="entry name" value="DIGUANYLATE CYCLASE DGCP"/>
    <property type="match status" value="1"/>
</dbReference>
<dbReference type="InterPro" id="IPR000160">
    <property type="entry name" value="GGDEF_dom"/>
</dbReference>
<keyword evidence="1" id="KW-1133">Transmembrane helix</keyword>
<feature type="domain" description="EAL" evidence="2">
    <location>
        <begin position="283"/>
        <end position="533"/>
    </location>
</feature>
<evidence type="ECO:0000313" key="4">
    <source>
        <dbReference type="EMBL" id="MXP41263.1"/>
    </source>
</evidence>
<evidence type="ECO:0000256" key="1">
    <source>
        <dbReference type="SAM" id="Phobius"/>
    </source>
</evidence>
<comment type="caution">
    <text evidence="4">The sequence shown here is derived from an EMBL/GenBank/DDBJ whole genome shotgun (WGS) entry which is preliminary data.</text>
</comment>
<reference evidence="4 5" key="1">
    <citation type="submission" date="2019-12" db="EMBL/GenBank/DDBJ databases">
        <title>Genomic-based taxomic classification of the family Erythrobacteraceae.</title>
        <authorList>
            <person name="Xu L."/>
        </authorList>
    </citation>
    <scope>NUCLEOTIDE SEQUENCE [LARGE SCALE GENOMIC DNA]</scope>
    <source>
        <strain evidence="4 5">MCCC 1K02066</strain>
    </source>
</reference>
<dbReference type="Gene3D" id="3.30.70.270">
    <property type="match status" value="1"/>
</dbReference>
<dbReference type="InterPro" id="IPR035919">
    <property type="entry name" value="EAL_sf"/>
</dbReference>
<dbReference type="SMART" id="SM00052">
    <property type="entry name" value="EAL"/>
    <property type="match status" value="1"/>
</dbReference>
<dbReference type="PANTHER" id="PTHR44757:SF2">
    <property type="entry name" value="BIOFILM ARCHITECTURE MAINTENANCE PROTEIN MBAA"/>
    <property type="match status" value="1"/>
</dbReference>
<protein>
    <submittedName>
        <fullName evidence="4">EAL domain-containing protein</fullName>
    </submittedName>
</protein>
<dbReference type="SUPFAM" id="SSF141868">
    <property type="entry name" value="EAL domain-like"/>
    <property type="match status" value="1"/>
</dbReference>
<dbReference type="SUPFAM" id="SSF55073">
    <property type="entry name" value="Nucleotide cyclase"/>
    <property type="match status" value="1"/>
</dbReference>
<dbReference type="RefSeq" id="WP_160746126.1">
    <property type="nucleotide sequence ID" value="NZ_WTYK01000003.1"/>
</dbReference>
<name>A0A6I4UUS3_9SPHN</name>
<keyword evidence="1" id="KW-0472">Membrane</keyword>
<keyword evidence="5" id="KW-1185">Reference proteome</keyword>
<dbReference type="AlphaFoldDB" id="A0A6I4UUS3"/>
<dbReference type="SMART" id="SM00267">
    <property type="entry name" value="GGDEF"/>
    <property type="match status" value="1"/>
</dbReference>
<evidence type="ECO:0000313" key="5">
    <source>
        <dbReference type="Proteomes" id="UP000469159"/>
    </source>
</evidence>
<dbReference type="Pfam" id="PF00563">
    <property type="entry name" value="EAL"/>
    <property type="match status" value="1"/>
</dbReference>
<feature type="domain" description="GGDEF" evidence="3">
    <location>
        <begin position="134"/>
        <end position="274"/>
    </location>
</feature>
<dbReference type="OrthoDB" id="9814202at2"/>
<dbReference type="InterPro" id="IPR052155">
    <property type="entry name" value="Biofilm_reg_signaling"/>
</dbReference>
<evidence type="ECO:0000259" key="3">
    <source>
        <dbReference type="PROSITE" id="PS50887"/>
    </source>
</evidence>
<sequence>MHPASQRPIASERTVAEPLDRAERDFVALGIAVAALILFIGLGGRVMSQVLRNWMGIDQPPDILLTNALLLNIALLIFGWRRYAELRLEVEARREAEEHARRLAESDPLTGCRNRRSVTPAIEEMLHVAARRKGEVALLLIDVDNFKTLNDRFGHKIGDAVLVETAERIHRMLPPDAILARMGGDEFACALIVEADGQAHADRVARDILGAISAPVSCEDDLIVDVTVSMGLTTSGQLGTNGAPPSADTLIHRADIAMYHAKKHGRDGSAWFEPQMESDARFRSALQTALRHGIERGEFIPYYEQQIDIQTGKLVGFEMLARWKSPEFGIVGPDMFIPMAEEMGVIAELSERLIAQALQDARSWDDGLTLSVNISPLQLRDPWFAHKLLRLLTESGFPPQRFEIEITESCLHENMGVVRAILTSLKNQGVCISLDDFGTGYSSLAQLRALPFDRLKIDRSFVTELAQAGTNAELVSAIVALGRGLGLPIVAEGIETDEALEALRALGEIKGQGYLYGRPEDAEATLRRLMEQAAREFPSETRKVG</sequence>
<dbReference type="CDD" id="cd01949">
    <property type="entry name" value="GGDEF"/>
    <property type="match status" value="1"/>
</dbReference>
<proteinExistence type="predicted"/>
<dbReference type="CDD" id="cd01948">
    <property type="entry name" value="EAL"/>
    <property type="match status" value="1"/>
</dbReference>
<dbReference type="Pfam" id="PF00990">
    <property type="entry name" value="GGDEF"/>
    <property type="match status" value="1"/>
</dbReference>
<dbReference type="InterPro" id="IPR043128">
    <property type="entry name" value="Rev_trsase/Diguanyl_cyclase"/>
</dbReference>
<dbReference type="Gene3D" id="3.20.20.450">
    <property type="entry name" value="EAL domain"/>
    <property type="match status" value="1"/>
</dbReference>
<feature type="transmembrane region" description="Helical" evidence="1">
    <location>
        <begin position="63"/>
        <end position="80"/>
    </location>
</feature>
<feature type="transmembrane region" description="Helical" evidence="1">
    <location>
        <begin position="26"/>
        <end position="43"/>
    </location>
</feature>
<dbReference type="InterPro" id="IPR001633">
    <property type="entry name" value="EAL_dom"/>
</dbReference>
<accession>A0A6I4UUS3</accession>
<evidence type="ECO:0000259" key="2">
    <source>
        <dbReference type="PROSITE" id="PS50883"/>
    </source>
</evidence>
<dbReference type="Proteomes" id="UP000469159">
    <property type="component" value="Unassembled WGS sequence"/>
</dbReference>
<organism evidence="4 5">
    <name type="scientific">Croceibacterium soli</name>
    <dbReference type="NCBI Taxonomy" id="1739690"/>
    <lineage>
        <taxon>Bacteria</taxon>
        <taxon>Pseudomonadati</taxon>
        <taxon>Pseudomonadota</taxon>
        <taxon>Alphaproteobacteria</taxon>
        <taxon>Sphingomonadales</taxon>
        <taxon>Erythrobacteraceae</taxon>
        <taxon>Croceibacterium</taxon>
    </lineage>
</organism>
<dbReference type="NCBIfam" id="TIGR00254">
    <property type="entry name" value="GGDEF"/>
    <property type="match status" value="1"/>
</dbReference>
<dbReference type="PROSITE" id="PS50883">
    <property type="entry name" value="EAL"/>
    <property type="match status" value="1"/>
</dbReference>
<dbReference type="InterPro" id="IPR029787">
    <property type="entry name" value="Nucleotide_cyclase"/>
</dbReference>
<dbReference type="EMBL" id="WTYK01000003">
    <property type="protein sequence ID" value="MXP41263.1"/>
    <property type="molecule type" value="Genomic_DNA"/>
</dbReference>
<dbReference type="PROSITE" id="PS50887">
    <property type="entry name" value="GGDEF"/>
    <property type="match status" value="1"/>
</dbReference>
<gene>
    <name evidence="4" type="ORF">GRI75_06355</name>
</gene>
<keyword evidence="1" id="KW-0812">Transmembrane</keyword>